<dbReference type="Proteomes" id="UP001608902">
    <property type="component" value="Unassembled WGS sequence"/>
</dbReference>
<organism evidence="1 2">
    <name type="scientific">Gnathostoma spinigerum</name>
    <dbReference type="NCBI Taxonomy" id="75299"/>
    <lineage>
        <taxon>Eukaryota</taxon>
        <taxon>Metazoa</taxon>
        <taxon>Ecdysozoa</taxon>
        <taxon>Nematoda</taxon>
        <taxon>Chromadorea</taxon>
        <taxon>Rhabditida</taxon>
        <taxon>Spirurina</taxon>
        <taxon>Gnathostomatomorpha</taxon>
        <taxon>Gnathostomatoidea</taxon>
        <taxon>Gnathostomatidae</taxon>
        <taxon>Gnathostoma</taxon>
    </lineage>
</organism>
<dbReference type="EMBL" id="JBGFUD010003543">
    <property type="protein sequence ID" value="MFH4978804.1"/>
    <property type="molecule type" value="Genomic_DNA"/>
</dbReference>
<dbReference type="AlphaFoldDB" id="A0ABD6EKX0"/>
<comment type="caution">
    <text evidence="1">The sequence shown here is derived from an EMBL/GenBank/DDBJ whole genome shotgun (WGS) entry which is preliminary data.</text>
</comment>
<proteinExistence type="predicted"/>
<evidence type="ECO:0000313" key="1">
    <source>
        <dbReference type="EMBL" id="MFH4978804.1"/>
    </source>
</evidence>
<gene>
    <name evidence="1" type="ORF">AB6A40_005513</name>
</gene>
<name>A0ABD6EKX0_9BILA</name>
<evidence type="ECO:0000313" key="2">
    <source>
        <dbReference type="Proteomes" id="UP001608902"/>
    </source>
</evidence>
<protein>
    <submittedName>
        <fullName evidence="1">Uncharacterized protein</fullName>
    </submittedName>
</protein>
<accession>A0ABD6EKX0</accession>
<reference evidence="1 2" key="1">
    <citation type="submission" date="2024-08" db="EMBL/GenBank/DDBJ databases">
        <title>Gnathostoma spinigerum genome.</title>
        <authorList>
            <person name="Gonzalez-Bertolin B."/>
            <person name="Monzon S."/>
            <person name="Zaballos A."/>
            <person name="Jimenez P."/>
            <person name="Dekumyoy P."/>
            <person name="Varona S."/>
            <person name="Cuesta I."/>
            <person name="Sumanam S."/>
            <person name="Adisakwattana P."/>
            <person name="Gasser R.B."/>
            <person name="Hernandez-Gonzalez A."/>
            <person name="Young N.D."/>
            <person name="Perteguer M.J."/>
        </authorList>
    </citation>
    <scope>NUCLEOTIDE SEQUENCE [LARGE SCALE GENOMIC DNA]</scope>
    <source>
        <strain evidence="1">AL3</strain>
        <tissue evidence="1">Liver</tissue>
    </source>
</reference>
<sequence length="141" mass="16563">MDNSFCSCLFVIRKLRKGTIGTINCFSEETKRINYDLVVIDESERKNGWHATWKNEATISFEKKIQPRNENVTFRISRFLRSYEADGDRRDWSTKRSCWSRGESNCSLIMDKRQLRISFDESTSSALRRRSIGGATLEYTR</sequence>
<keyword evidence="2" id="KW-1185">Reference proteome</keyword>